<dbReference type="EMBL" id="LNYU01000009">
    <property type="protein sequence ID" value="KTD66488.1"/>
    <property type="molecule type" value="Genomic_DNA"/>
</dbReference>
<gene>
    <name evidence="1" type="ORF">Lsan_0433</name>
</gene>
<comment type="caution">
    <text evidence="1">The sequence shown here is derived from an EMBL/GenBank/DDBJ whole genome shotgun (WGS) entry which is preliminary data.</text>
</comment>
<name>A0A0W0ZBJ7_9GAMM</name>
<sequence length="70" mass="7921">MLKNQVFVGVVDLSTSSKNFFFSSEVLNNLMDMPVNEAEVCTEDDGLFSKKLVARLLTSSDFYQILLSFF</sequence>
<reference evidence="1 2" key="1">
    <citation type="submission" date="2015-11" db="EMBL/GenBank/DDBJ databases">
        <title>Genomic analysis of 38 Legionella species identifies large and diverse effector repertoires.</title>
        <authorList>
            <person name="Burstein D."/>
            <person name="Amaro F."/>
            <person name="Zusman T."/>
            <person name="Lifshitz Z."/>
            <person name="Cohen O."/>
            <person name="Gilbert J.A."/>
            <person name="Pupko T."/>
            <person name="Shuman H.A."/>
            <person name="Segal G."/>
        </authorList>
    </citation>
    <scope>NUCLEOTIDE SEQUENCE [LARGE SCALE GENOMIC DNA]</scope>
    <source>
        <strain evidence="1 2">SC-63-C7</strain>
    </source>
</reference>
<dbReference type="RefSeq" id="WP_133134301.1">
    <property type="nucleotide sequence ID" value="NZ_CAAAIH010000025.1"/>
</dbReference>
<proteinExistence type="predicted"/>
<dbReference type="AlphaFoldDB" id="A0A0W0ZBJ7"/>
<protein>
    <submittedName>
        <fullName evidence="1">Uncharacterized protein</fullName>
    </submittedName>
</protein>
<keyword evidence="2" id="KW-1185">Reference proteome</keyword>
<organism evidence="1 2">
    <name type="scientific">Legionella santicrucis</name>
    <dbReference type="NCBI Taxonomy" id="45074"/>
    <lineage>
        <taxon>Bacteria</taxon>
        <taxon>Pseudomonadati</taxon>
        <taxon>Pseudomonadota</taxon>
        <taxon>Gammaproteobacteria</taxon>
        <taxon>Legionellales</taxon>
        <taxon>Legionellaceae</taxon>
        <taxon>Legionella</taxon>
    </lineage>
</organism>
<evidence type="ECO:0000313" key="1">
    <source>
        <dbReference type="EMBL" id="KTD66488.1"/>
    </source>
</evidence>
<evidence type="ECO:0000313" key="2">
    <source>
        <dbReference type="Proteomes" id="UP000054703"/>
    </source>
</evidence>
<accession>A0A0W0ZBJ7</accession>
<dbReference type="Proteomes" id="UP000054703">
    <property type="component" value="Unassembled WGS sequence"/>
</dbReference>
<dbReference type="PATRIC" id="fig|45074.5.peg.459"/>